<organism evidence="6 7">
    <name type="scientific">Scytonema hofmannii PCC 7110</name>
    <dbReference type="NCBI Taxonomy" id="128403"/>
    <lineage>
        <taxon>Bacteria</taxon>
        <taxon>Bacillati</taxon>
        <taxon>Cyanobacteriota</taxon>
        <taxon>Cyanophyceae</taxon>
        <taxon>Nostocales</taxon>
        <taxon>Scytonemataceae</taxon>
        <taxon>Scytonema</taxon>
    </lineage>
</organism>
<dbReference type="InterPro" id="IPR002938">
    <property type="entry name" value="FAD-bd"/>
</dbReference>
<evidence type="ECO:0000256" key="4">
    <source>
        <dbReference type="ARBA" id="ARBA00023002"/>
    </source>
</evidence>
<protein>
    <submittedName>
        <fullName evidence="6">Monooxygenase</fullName>
    </submittedName>
</protein>
<feature type="domain" description="FAD-binding" evidence="5">
    <location>
        <begin position="3"/>
        <end position="332"/>
    </location>
</feature>
<reference evidence="6 7" key="1">
    <citation type="journal article" date="2013" name="Genome Biol. Evol.">
        <title>Genomes of Stigonematalean cyanobacteria (subsection V) and the evolution of oxygenic photosynthesis from prokaryotes to plastids.</title>
        <authorList>
            <person name="Dagan T."/>
            <person name="Roettger M."/>
            <person name="Stucken K."/>
            <person name="Landan G."/>
            <person name="Koch R."/>
            <person name="Major P."/>
            <person name="Gould S.B."/>
            <person name="Goremykin V.V."/>
            <person name="Rippka R."/>
            <person name="Tandeau de Marsac N."/>
            <person name="Gugger M."/>
            <person name="Lockhart P.J."/>
            <person name="Allen J.F."/>
            <person name="Brune I."/>
            <person name="Maus I."/>
            <person name="Puhler A."/>
            <person name="Martin W.F."/>
        </authorList>
    </citation>
    <scope>NUCLEOTIDE SEQUENCE [LARGE SCALE GENOMIC DNA]</scope>
    <source>
        <strain evidence="6 7">PCC 7110</strain>
    </source>
</reference>
<dbReference type="RefSeq" id="WP_017740143.1">
    <property type="nucleotide sequence ID" value="NZ_KQ976354.1"/>
</dbReference>
<keyword evidence="4" id="KW-0560">Oxidoreductase</keyword>
<proteinExistence type="predicted"/>
<dbReference type="PRINTS" id="PR00420">
    <property type="entry name" value="RNGMNOXGNASE"/>
</dbReference>
<gene>
    <name evidence="6" type="ORF">WA1_23410</name>
</gene>
<keyword evidence="3" id="KW-0274">FAD</keyword>
<dbReference type="Pfam" id="PF01494">
    <property type="entry name" value="FAD_binding_3"/>
    <property type="match status" value="1"/>
</dbReference>
<keyword evidence="2" id="KW-0285">Flavoprotein</keyword>
<dbReference type="GO" id="GO:0071949">
    <property type="term" value="F:FAD binding"/>
    <property type="evidence" value="ECO:0007669"/>
    <property type="project" value="InterPro"/>
</dbReference>
<evidence type="ECO:0000256" key="2">
    <source>
        <dbReference type="ARBA" id="ARBA00022630"/>
    </source>
</evidence>
<keyword evidence="7" id="KW-1185">Reference proteome</keyword>
<evidence type="ECO:0000256" key="1">
    <source>
        <dbReference type="ARBA" id="ARBA00001974"/>
    </source>
</evidence>
<evidence type="ECO:0000259" key="5">
    <source>
        <dbReference type="Pfam" id="PF01494"/>
    </source>
</evidence>
<comment type="caution">
    <text evidence="6">The sequence shown here is derived from an EMBL/GenBank/DDBJ whole genome shotgun (WGS) entry which is preliminary data.</text>
</comment>
<dbReference type="AlphaFoldDB" id="A0A139X8P2"/>
<dbReference type="STRING" id="128403.WA1_23410"/>
<dbReference type="InterPro" id="IPR036188">
    <property type="entry name" value="FAD/NAD-bd_sf"/>
</dbReference>
<accession>A0A139X8P2</accession>
<keyword evidence="6" id="KW-0503">Monooxygenase</keyword>
<dbReference type="OrthoDB" id="9766816at2"/>
<comment type="cofactor">
    <cofactor evidence="1">
        <name>FAD</name>
        <dbReference type="ChEBI" id="CHEBI:57692"/>
    </cofactor>
</comment>
<dbReference type="Proteomes" id="UP000076925">
    <property type="component" value="Unassembled WGS sequence"/>
</dbReference>
<dbReference type="SUPFAM" id="SSF51905">
    <property type="entry name" value="FAD/NAD(P)-binding domain"/>
    <property type="match status" value="1"/>
</dbReference>
<dbReference type="PANTHER" id="PTHR46496:SF1">
    <property type="entry name" value="ZEAXANTHIN EPOXIDASE, CHLOROPLASTIC"/>
    <property type="match status" value="1"/>
</dbReference>
<name>A0A139X8P2_9CYAN</name>
<dbReference type="PANTHER" id="PTHR46496">
    <property type="match status" value="1"/>
</dbReference>
<evidence type="ECO:0000313" key="6">
    <source>
        <dbReference type="EMBL" id="KYC41068.1"/>
    </source>
</evidence>
<dbReference type="GO" id="GO:0004497">
    <property type="term" value="F:monooxygenase activity"/>
    <property type="evidence" value="ECO:0007669"/>
    <property type="project" value="UniProtKB-KW"/>
</dbReference>
<dbReference type="Gene3D" id="3.50.50.60">
    <property type="entry name" value="FAD/NAD(P)-binding domain"/>
    <property type="match status" value="1"/>
</dbReference>
<evidence type="ECO:0000256" key="3">
    <source>
        <dbReference type="ARBA" id="ARBA00022827"/>
    </source>
</evidence>
<evidence type="ECO:0000313" key="7">
    <source>
        <dbReference type="Proteomes" id="UP000076925"/>
    </source>
</evidence>
<sequence length="386" mass="42749">MKKVIIIGGGIGGAATALALLRAGFEPVVCERTKELREVGAGIALWANATHILKNLGLLEEAMRVGYFITNYQFNSQRGFELVNIALDNSELPVIGIHRTQLHQLLWCNVASEKFILGETFERFERKGNWVRAYFASGLSVEGDALIGADGLRSRVRAAILGDEAPIYRNFKTWRGLTDYIPSAYCPGYIQEFLGRGKGFGFMMLGLGKMYWYAAATACPAQPDAGIGRKKELLTMYQDWFRAIPELIAATDEANILTTDLYDRPIKQPWSQQNVTLLGDAAHPMLPTMGQGACTALEDAYVVAQCLQAQPDPIIAFQQYESERFPRTKEIVLASRQSGKMGELKNPVAVGLRNTFMKAMGSAIGNSFKSFHAYRADINLNKECDR</sequence>
<dbReference type="EMBL" id="ANNX02000025">
    <property type="protein sequence ID" value="KYC41068.1"/>
    <property type="molecule type" value="Genomic_DNA"/>
</dbReference>